<feature type="compositionally biased region" description="Polar residues" evidence="12">
    <location>
        <begin position="789"/>
        <end position="822"/>
    </location>
</feature>
<feature type="region of interest" description="Disordered" evidence="12">
    <location>
        <begin position="1"/>
        <end position="101"/>
    </location>
</feature>
<evidence type="ECO:0000256" key="6">
    <source>
        <dbReference type="ARBA" id="ARBA00022968"/>
    </source>
</evidence>
<reference evidence="17" key="1">
    <citation type="journal article" date="2020" name="bioRxiv">
        <title>Chromosome-level reference genome of the European wasp spider Argiope bruennichi: a resource for studies on range expansion and evolutionary adaptation.</title>
        <authorList>
            <person name="Sheffer M.M."/>
            <person name="Hoppe A."/>
            <person name="Krehenwinkel H."/>
            <person name="Uhl G."/>
            <person name="Kuss A.W."/>
            <person name="Jensen L."/>
            <person name="Jensen C."/>
            <person name="Gillespie R.G."/>
            <person name="Hoff K.J."/>
            <person name="Prost S."/>
        </authorList>
    </citation>
    <scope>NUCLEOTIDE SEQUENCE</scope>
</reference>
<dbReference type="EMBL" id="JABXBU010002230">
    <property type="protein sequence ID" value="KAF8767115.1"/>
    <property type="molecule type" value="Genomic_DNA"/>
</dbReference>
<name>A0A8T0EA62_ARGBR</name>
<reference evidence="17" key="2">
    <citation type="submission" date="2020-06" db="EMBL/GenBank/DDBJ databases">
        <authorList>
            <person name="Sheffer M."/>
        </authorList>
    </citation>
    <scope>NUCLEOTIDE SEQUENCE</scope>
</reference>
<dbReference type="Gene3D" id="3.10.250.10">
    <property type="entry name" value="SRCR-like domain"/>
    <property type="match status" value="1"/>
</dbReference>
<sequence>MAEVNSTDHLVRSEKDTLANGYDNEGYHPPKEDGEDEPANDDERLRVGAPDPVPNGHAHEETNGHVNGTAVIVLQEEDEEEEDTSNMDDHSSSQQKPLDTRLHHYIPVEDIDRKILNGSDVSIPEDAVISFSTGRVKVKKGGSSSPQSPRGDIPLETLPPSYGDQDDTRSEKAGLEAELNKNGVWSSAEGYNYGSAESQFVVSEKLNGTNNKSSGEDVNLPVSNHRKCLSREGSDSSISEHKPTGEKLYFNSDDSRKVCPNWKRLLICGAITIVLSVVILMCVFAATGIIYTKNTKYESGHSLPSVESIAHAGASWPRTSSKVPQKSQVDASPPNATSTAAREELDTVTRAPSTVSLKVPLLNDSSHSQTIVPNALVGEFTIIDENFTYDLNDNTSRGYMVLANNLETELRRIFRENGARFETIKILSFRPGSIKVKFVVIWNSDQGIIRSDRASEILAADLRQKNNSFYNFFTVDINSIHFLDVFDECRIQKGGCSFDCLWNYDTLTKTCSCPKNNYLLPDGKSCAPIPETSSTPTTSTTTATVPSSSQVVQFFSSETYSVTEAASTVSPSQSTSSLNPMPEVTTTNKPITTLSNPPEEKFSSTEKSYRGIFEIPERTTTEILQTVSSTISPESMSDLTTTEKYTEFNFETEKSTETDKGVSFIAETTTTSPLEFTESITNFETEAPIFPVTSDNFTTGMESRPFIPEKNESTFSFEEMTVPTEVPVSITTVESRTTKEPVTEFPFGRAENDSTLKFHIAEPTTEVYTFGSKNEYITELPIEEETTTQSVPTTLSDTEATETVQESTHSSTYNPTESSLSTFNPVVNNPSTYNPAVSSPSTYNPTTYYPTTYNPTAYNPTVYSPQTYKPTTYNPSTYNPTAYYPTTYNPSTYNPTTYNPATYNPTTYNPTAYSPSTYNPSTYNPTSYNPTAYNPSTYNPTSYYPSTYNPTVYSPSTYNPAVYSPTAYKPAVTNPTTYGEEKTTEYEAETTTTDALKKESDTTEASVAIYETVNQEGSLTKDQTYPTTFKDTTWESQTDSMTVNETFVYETTPSYDENLQSRPTVFPNLDFNKTELEEFNITEEISIKSTTPFFIPFFNQTPKIESDNFTKAKEEYDYFTTDMTESETHTETKTPYSDIFQPSLNLSSAFVTTSSPTIVQTTSATNFFISNLTTSGLETTDTSEEMTTWDDRIANFSSNGNATETIMIDKETTNFAGETTAGLMTEFTTLPSVTVEADANFSTDAVLTENVTSADLASESEITTTSYATGTVKPESTVNVPGFSDTEITETQYPNTQHIMTSPDTIIAETTMPYPKDIFTTKIDTTSTEPSPVHSILSVDQSTPATNFDKVETTYHSDQTTTMSTLDVFETTTESVTTPVPVSKPKTDNPFPVERNLTYVTAIVDGGDFKKIVNLSIVPVVAGSHNLTRTTMMPSVSKTESTTTKIVSPESFDTTYLGAEIGTTAPTPTKESSSIANKYDETTDLTSVAAFESNATTTRATFLGEELKTTTEHLNMDTISTTPYSFNTELPKEKATGTNITESETTIALSESSKTAVTSAIQNNTVTELVKPFTDGVFSTNQNYFTEASQTTLYTETPFSYKSFGNDSYKEITETTVEFDKSSVTTSLSFNNETKEANFTEVAEGTTIPVSAIDLNPDETELPNEAEVTTVAPYMFDNSTIPTTVDTEFDFNLTSSVNKSEENGTSEFGAFSPETFNATDGNYTFEDEGGNYTTTGFDGLINETTTNATTGIVCRDDQFICVPLNICLNNTFMCDGIQDCPDGVDEFNCQDSCGLNFRCSNTSNMCIMAEAHCDGIWDCDNGTDEENCTPTECAKHEVMCLDHSKCIRPSDICDNKYDCKDRSDEVGCVERTTCESGGRFFCNDGLCIPWSLKCDGEFDCKDKEDEANCTCLSDEFQCNDGKCLKSSSRCDGHRDCHDGGDEMGCVNVDAQHIVTTYEPYSGTWALLCAEDFNLDDGHYLCQELGFGHALKTDKIHVSFNGTWMAMRRDNLTDSSLWTERVAFVESCTSSLAAAVECQKFGCGEYPGLLHRRRKRDILGGSSSSSQWPFIGYTSTFSSNRGCLSEILTPIWLITSADCLLSISKEPFNGSDWYVRTNIGRDIEVGMAQNHEVLRIINHPHSSKFRSLVLRDYDVALIRLKHALVFVKDKIGAICPPEEQVPPGITCFSGVLGTQKPRAPPPTTLTINSLALQILDKKNCNSVEHYNNQINQRMLCTQSSEGHTICDNDEGTPLMCLTGINKWFLAGMLTYQRFCEVYSKHPAVFSNLYTMRKFIDQVTGQKQYEISYDSNMYVIVPPTTPSPTVPETTTLFTTTETTPTTEMESSTIPGTVTVFETTSYTGVVTGTAESDTFATEPVEGSITETTGAEIITEELRGEENYTTIPSMNFTNFGSVPEITTEGPVEGIKVKESSTTIGIETNLTTLSPFAFRVYQDGSTIAAPTKLDEMTTLKDQMEYDNVNTSSTISQEFGQIFNVSEIANKTHDAMIAMQSNETFSEYSTVTESMVTIIEKMTNVTETSPVDILATTIMSPIENSTTTDISETTVLSTDGVPVLSLTNETVFKAPERLTLTTLLPVSEGETLISEIETETTPTSISGFTVNGTTSNMKEITETTTQIPESSTLILKSARLESESTAYTESPSFMSSTESEISGTTLEKSVTYFDSETTEKPTESSYTGTTRSTFKLEEYGGFTQSPHMTEETLTPTSEIETSTPELVLETAFTTEKPFSINETSTLLSDLKITTPVSETGTLIFETDVETDGDLAIIAFNDSSGIIMEPLESIDELGNINSSKDYLTRSRKLDDTLGIPGIVYESSVTNNSETTIQTVTSAEESSTVRSDNLFASLVSSENHTNFTNIMERLIPGEMKNETYATLLPEFNKNDTVFKEDETTTSNPVTQFDKTFVPYINTTDGMQNYSIMEILTDEFPSSRKNFSENNKDICGTWEHPVNISNFNQTKFYNEWPALGYLQMISETNMCAASLISSQFVITSLNCLSIRDSELNPDKWAFISGLYDEDSLVDGQQNHLISKIIPFANASISVLFHEHNLALVKLKDQVVVSKYSQNVCLPEEVQPGKECYAAGWSKSSSGDDREKAFYSVPVDIIPKDQCNSTASYMTCFFHFPSQMDYGSPLFCLNENGRWELQGVLNFPNPCDMVQPAVYDGITSVQDWIMNTLINDAS</sequence>
<dbReference type="Gene3D" id="2.40.10.10">
    <property type="entry name" value="Trypsin-like serine proteases"/>
    <property type="match status" value="3"/>
</dbReference>
<dbReference type="InterPro" id="IPR036055">
    <property type="entry name" value="LDL_receptor-like_sf"/>
</dbReference>
<evidence type="ECO:0000256" key="5">
    <source>
        <dbReference type="ARBA" id="ARBA00022825"/>
    </source>
</evidence>
<evidence type="ECO:0000256" key="8">
    <source>
        <dbReference type="ARBA" id="ARBA00023136"/>
    </source>
</evidence>
<feature type="disulfide bond" evidence="10">
    <location>
        <begin position="1911"/>
        <end position="1923"/>
    </location>
</feature>
<evidence type="ECO:0000313" key="18">
    <source>
        <dbReference type="Proteomes" id="UP000807504"/>
    </source>
</evidence>
<dbReference type="Pfam" id="PF00057">
    <property type="entry name" value="Ldl_recept_a"/>
    <property type="match status" value="2"/>
</dbReference>
<feature type="domain" description="Peptidase S1" evidence="15">
    <location>
        <begin position="2961"/>
        <end position="3196"/>
    </location>
</feature>
<dbReference type="CDD" id="cd00112">
    <property type="entry name" value="LDLa"/>
    <property type="match status" value="5"/>
</dbReference>
<dbReference type="InterPro" id="IPR001190">
    <property type="entry name" value="SRCR"/>
</dbReference>
<evidence type="ECO:0000256" key="4">
    <source>
        <dbReference type="ARBA" id="ARBA00022801"/>
    </source>
</evidence>
<dbReference type="SMART" id="SM00192">
    <property type="entry name" value="LDLa"/>
    <property type="match status" value="5"/>
</dbReference>
<feature type="transmembrane region" description="Helical" evidence="13">
    <location>
        <begin position="265"/>
        <end position="291"/>
    </location>
</feature>
<feature type="region of interest" description="Disordered" evidence="12">
    <location>
        <begin position="317"/>
        <end position="341"/>
    </location>
</feature>
<evidence type="ECO:0000256" key="3">
    <source>
        <dbReference type="ARBA" id="ARBA00022692"/>
    </source>
</evidence>
<dbReference type="InterPro" id="IPR036364">
    <property type="entry name" value="SEA_dom_sf"/>
</dbReference>
<keyword evidence="9 10" id="KW-1015">Disulfide bond</keyword>
<organism evidence="17 18">
    <name type="scientific">Argiope bruennichi</name>
    <name type="common">Wasp spider</name>
    <name type="synonym">Aranea bruennichi</name>
    <dbReference type="NCBI Taxonomy" id="94029"/>
    <lineage>
        <taxon>Eukaryota</taxon>
        <taxon>Metazoa</taxon>
        <taxon>Ecdysozoa</taxon>
        <taxon>Arthropoda</taxon>
        <taxon>Chelicerata</taxon>
        <taxon>Arachnida</taxon>
        <taxon>Araneae</taxon>
        <taxon>Araneomorphae</taxon>
        <taxon>Entelegynae</taxon>
        <taxon>Araneoidea</taxon>
        <taxon>Araneidae</taxon>
        <taxon>Argiope</taxon>
    </lineage>
</organism>
<comment type="caution">
    <text evidence="17">The sequence shown here is derived from an EMBL/GenBank/DDBJ whole genome shotgun (WGS) entry which is preliminary data.</text>
</comment>
<feature type="compositionally biased region" description="Polar residues" evidence="12">
    <location>
        <begin position="584"/>
        <end position="596"/>
    </location>
</feature>
<dbReference type="Gene3D" id="3.30.70.960">
    <property type="entry name" value="SEA domain"/>
    <property type="match status" value="1"/>
</dbReference>
<protein>
    <submittedName>
        <fullName evidence="17">Low-density lipoprotein receptor-like protein</fullName>
    </submittedName>
</protein>
<dbReference type="PROSITE" id="PS50068">
    <property type="entry name" value="LDLRA_2"/>
    <property type="match status" value="5"/>
</dbReference>
<keyword evidence="4" id="KW-0378">Hydrolase</keyword>
<feature type="disulfide bond" evidence="10">
    <location>
        <begin position="1853"/>
        <end position="1868"/>
    </location>
</feature>
<keyword evidence="3 13" id="KW-0812">Transmembrane</keyword>
<keyword evidence="5" id="KW-0720">Serine protease</keyword>
<proteinExistence type="predicted"/>
<dbReference type="SUPFAM" id="SSF56487">
    <property type="entry name" value="SRCR-like"/>
    <property type="match status" value="1"/>
</dbReference>
<dbReference type="SUPFAM" id="SSF57424">
    <property type="entry name" value="LDL receptor-like module"/>
    <property type="match status" value="5"/>
</dbReference>
<evidence type="ECO:0000256" key="7">
    <source>
        <dbReference type="ARBA" id="ARBA00022989"/>
    </source>
</evidence>
<feature type="compositionally biased region" description="Low complexity" evidence="12">
    <location>
        <begin position="567"/>
        <end position="577"/>
    </location>
</feature>
<dbReference type="Gene3D" id="4.10.400.10">
    <property type="entry name" value="Low-density Lipoprotein Receptor"/>
    <property type="match status" value="5"/>
</dbReference>
<dbReference type="InterPro" id="IPR009003">
    <property type="entry name" value="Peptidase_S1_PA"/>
</dbReference>
<feature type="disulfide bond" evidence="10">
    <location>
        <begin position="1918"/>
        <end position="1936"/>
    </location>
</feature>
<feature type="disulfide bond" evidence="10">
    <location>
        <begin position="1930"/>
        <end position="1945"/>
    </location>
</feature>
<feature type="compositionally biased region" description="Acidic residues" evidence="12">
    <location>
        <begin position="75"/>
        <end position="86"/>
    </location>
</feature>
<evidence type="ECO:0000256" key="1">
    <source>
        <dbReference type="ARBA" id="ARBA00004606"/>
    </source>
</evidence>
<evidence type="ECO:0000259" key="16">
    <source>
        <dbReference type="PROSITE" id="PS50287"/>
    </source>
</evidence>
<feature type="compositionally biased region" description="Polar residues" evidence="12">
    <location>
        <begin position="317"/>
        <end position="340"/>
    </location>
</feature>
<gene>
    <name evidence="17" type="ORF">HNY73_020107</name>
</gene>
<dbReference type="InterPro" id="IPR001254">
    <property type="entry name" value="Trypsin_dom"/>
</dbReference>
<comment type="caution">
    <text evidence="11">Lacks conserved residue(s) required for the propagation of feature annotation.</text>
</comment>
<evidence type="ECO:0000256" key="13">
    <source>
        <dbReference type="SAM" id="Phobius"/>
    </source>
</evidence>
<feature type="disulfide bond" evidence="10">
    <location>
        <begin position="1882"/>
        <end position="1900"/>
    </location>
</feature>
<feature type="region of interest" description="Disordered" evidence="12">
    <location>
        <begin position="135"/>
        <end position="174"/>
    </location>
</feature>
<evidence type="ECO:0000259" key="15">
    <source>
        <dbReference type="PROSITE" id="PS50240"/>
    </source>
</evidence>
<dbReference type="GO" id="GO:0004252">
    <property type="term" value="F:serine-type endopeptidase activity"/>
    <property type="evidence" value="ECO:0007669"/>
    <property type="project" value="InterPro"/>
</dbReference>
<dbReference type="Pfam" id="PF00089">
    <property type="entry name" value="Trypsin"/>
    <property type="match status" value="2"/>
</dbReference>
<evidence type="ECO:0000256" key="11">
    <source>
        <dbReference type="PROSITE-ProRule" id="PRU00196"/>
    </source>
</evidence>
<evidence type="ECO:0000313" key="17">
    <source>
        <dbReference type="EMBL" id="KAF8767115.1"/>
    </source>
</evidence>
<keyword evidence="7 13" id="KW-1133">Transmembrane helix</keyword>
<keyword evidence="2" id="KW-0645">Protease</keyword>
<evidence type="ECO:0000259" key="14">
    <source>
        <dbReference type="PROSITE" id="PS50024"/>
    </source>
</evidence>
<accession>A0A8T0EA62</accession>
<comment type="subcellular location">
    <subcellularLocation>
        <location evidence="1">Membrane</location>
        <topology evidence="1">Single-pass type II membrane protein</topology>
    </subcellularLocation>
</comment>
<dbReference type="InterPro" id="IPR036772">
    <property type="entry name" value="SRCR-like_dom_sf"/>
</dbReference>
<dbReference type="Proteomes" id="UP000807504">
    <property type="component" value="Unassembled WGS sequence"/>
</dbReference>
<dbReference type="PROSITE" id="PS50240">
    <property type="entry name" value="TRYPSIN_DOM"/>
    <property type="match status" value="2"/>
</dbReference>
<dbReference type="InterPro" id="IPR002172">
    <property type="entry name" value="LDrepeatLR_classA_rpt"/>
</dbReference>
<dbReference type="PANTHER" id="PTHR24252">
    <property type="entry name" value="ACROSIN-RELATED"/>
    <property type="match status" value="1"/>
</dbReference>
<dbReference type="SUPFAM" id="SSF50494">
    <property type="entry name" value="Trypsin-like serine proteases"/>
    <property type="match status" value="2"/>
</dbReference>
<dbReference type="InterPro" id="IPR000082">
    <property type="entry name" value="SEA_dom"/>
</dbReference>
<feature type="disulfide bond" evidence="10">
    <location>
        <begin position="1774"/>
        <end position="1789"/>
    </location>
</feature>
<feature type="domain" description="SEA" evidence="14">
    <location>
        <begin position="372"/>
        <end position="479"/>
    </location>
</feature>
<keyword evidence="17" id="KW-0449">Lipoprotein</keyword>
<evidence type="ECO:0000256" key="12">
    <source>
        <dbReference type="SAM" id="MobiDB-lite"/>
    </source>
</evidence>
<dbReference type="PROSITE" id="PS50024">
    <property type="entry name" value="SEA"/>
    <property type="match status" value="1"/>
</dbReference>
<evidence type="ECO:0000256" key="10">
    <source>
        <dbReference type="PROSITE-ProRule" id="PRU00124"/>
    </source>
</evidence>
<dbReference type="PROSITE" id="PS50287">
    <property type="entry name" value="SRCR_2"/>
    <property type="match status" value="1"/>
</dbReference>
<feature type="disulfide bond" evidence="10">
    <location>
        <begin position="1894"/>
        <end position="1909"/>
    </location>
</feature>
<keyword evidence="6" id="KW-0735">Signal-anchor</keyword>
<feature type="disulfide bond" evidence="10">
    <location>
        <begin position="1813"/>
        <end position="1828"/>
    </location>
</feature>
<keyword evidence="18" id="KW-1185">Reference proteome</keyword>
<evidence type="ECO:0000256" key="9">
    <source>
        <dbReference type="ARBA" id="ARBA00023157"/>
    </source>
</evidence>
<dbReference type="PANTHER" id="PTHR24252:SF17">
    <property type="entry name" value="SUPPRESSOR OF TUMORIGENICITY 14 PROTEIN HOMOLOG-RELATED"/>
    <property type="match status" value="1"/>
</dbReference>
<feature type="domain" description="Peptidase S1" evidence="15">
    <location>
        <begin position="2057"/>
        <end position="2299"/>
    </location>
</feature>
<feature type="region of interest" description="Disordered" evidence="12">
    <location>
        <begin position="566"/>
        <end position="606"/>
    </location>
</feature>
<dbReference type="Pfam" id="PF01390">
    <property type="entry name" value="SEA"/>
    <property type="match status" value="1"/>
</dbReference>
<dbReference type="SMART" id="SM00020">
    <property type="entry name" value="Tryp_SPc"/>
    <property type="match status" value="2"/>
</dbReference>
<dbReference type="GO" id="GO:0016020">
    <property type="term" value="C:membrane"/>
    <property type="evidence" value="ECO:0007669"/>
    <property type="project" value="UniProtKB-SubCell"/>
</dbReference>
<dbReference type="InterPro" id="IPR043504">
    <property type="entry name" value="Peptidase_S1_PA_chymotrypsin"/>
</dbReference>
<dbReference type="SUPFAM" id="SSF82671">
    <property type="entry name" value="SEA domain"/>
    <property type="match status" value="1"/>
</dbReference>
<feature type="region of interest" description="Disordered" evidence="12">
    <location>
        <begin position="785"/>
        <end position="822"/>
    </location>
</feature>
<dbReference type="GO" id="GO:0006508">
    <property type="term" value="P:proteolysis"/>
    <property type="evidence" value="ECO:0007669"/>
    <property type="project" value="UniProtKB-KW"/>
</dbReference>
<dbReference type="Gene3D" id="2.10.25.10">
    <property type="entry name" value="Laminin"/>
    <property type="match status" value="1"/>
</dbReference>
<feature type="domain" description="SRCR" evidence="16">
    <location>
        <begin position="1916"/>
        <end position="2038"/>
    </location>
</feature>
<keyword evidence="8 13" id="KW-0472">Membrane</keyword>
<keyword evidence="17" id="KW-0675">Receptor</keyword>
<dbReference type="PRINTS" id="PR00261">
    <property type="entry name" value="LDLRECEPTOR"/>
</dbReference>
<evidence type="ECO:0000256" key="2">
    <source>
        <dbReference type="ARBA" id="ARBA00022670"/>
    </source>
</evidence>